<dbReference type="Gene3D" id="1.10.10.60">
    <property type="entry name" value="Homeodomain-like"/>
    <property type="match status" value="2"/>
</dbReference>
<dbReference type="Pfam" id="PF12833">
    <property type="entry name" value="HTH_18"/>
    <property type="match status" value="1"/>
</dbReference>
<dbReference type="InterPro" id="IPR029442">
    <property type="entry name" value="GyrI-like"/>
</dbReference>
<keyword evidence="3" id="KW-0804">Transcription</keyword>
<accession>A0A2N5NB60</accession>
<dbReference type="InterPro" id="IPR018062">
    <property type="entry name" value="HTH_AraC-typ_CS"/>
</dbReference>
<dbReference type="SUPFAM" id="SSF46689">
    <property type="entry name" value="Homeodomain-like"/>
    <property type="match status" value="2"/>
</dbReference>
<gene>
    <name evidence="5" type="ORF">B8V81_1779</name>
</gene>
<dbReference type="PRINTS" id="PR00032">
    <property type="entry name" value="HTHARAC"/>
</dbReference>
<dbReference type="EMBL" id="NFEZ01000003">
    <property type="protein sequence ID" value="PLT47555.1"/>
    <property type="molecule type" value="Genomic_DNA"/>
</dbReference>
<dbReference type="SMART" id="SM00342">
    <property type="entry name" value="HTH_ARAC"/>
    <property type="match status" value="1"/>
</dbReference>
<dbReference type="AlphaFoldDB" id="A0A2N5NB60"/>
<dbReference type="InterPro" id="IPR009057">
    <property type="entry name" value="Homeodomain-like_sf"/>
</dbReference>
<keyword evidence="2" id="KW-0238">DNA-binding</keyword>
<evidence type="ECO:0000256" key="1">
    <source>
        <dbReference type="ARBA" id="ARBA00023015"/>
    </source>
</evidence>
<dbReference type="GO" id="GO:0003700">
    <property type="term" value="F:DNA-binding transcription factor activity"/>
    <property type="evidence" value="ECO:0007669"/>
    <property type="project" value="InterPro"/>
</dbReference>
<keyword evidence="6" id="KW-1185">Reference proteome</keyword>
<feature type="domain" description="HTH araC/xylS-type" evidence="4">
    <location>
        <begin position="2"/>
        <end position="100"/>
    </location>
</feature>
<dbReference type="GO" id="GO:0043565">
    <property type="term" value="F:sequence-specific DNA binding"/>
    <property type="evidence" value="ECO:0007669"/>
    <property type="project" value="InterPro"/>
</dbReference>
<protein>
    <submittedName>
        <fullName evidence="5">Transcriptional regulator, AraC family</fullName>
    </submittedName>
</protein>
<name>A0A2N5NB60_9BACL</name>
<dbReference type="PROSITE" id="PS00041">
    <property type="entry name" value="HTH_ARAC_FAMILY_1"/>
    <property type="match status" value="1"/>
</dbReference>
<sequence length="278" mass="30825">MNEAVECLESGLRGEVSYAEAARRAGCPAYHFQRMFSYLAGMTLADYVRRRRLTLAAADLQAEGGKVIDIALRYGYESPEAFARAFRQQHGLSPSEARRPGARLLAFPRLAFRFEAQGGSDMNYRMEKLPAFRAIGMGTSVQMSEAFSEVPQLWQKAAAEGAFARFLELGEPGGRPPGILGICAGGSWGEGERFDYILGCVSREALPEGWRELEFPASLWAVFEAAGPPEALQEVWSRFYREWVPSAGYELAGLPAVEAYLPPEENRNELWIPVVSRT</sequence>
<dbReference type="InterPro" id="IPR020449">
    <property type="entry name" value="Tscrpt_reg_AraC-type_HTH"/>
</dbReference>
<dbReference type="PANTHER" id="PTHR47504:SF5">
    <property type="entry name" value="RIGHT ORIGIN-BINDING PROTEIN"/>
    <property type="match status" value="1"/>
</dbReference>
<dbReference type="Pfam" id="PF06445">
    <property type="entry name" value="GyrI-like"/>
    <property type="match status" value="1"/>
</dbReference>
<dbReference type="InterPro" id="IPR050959">
    <property type="entry name" value="MarA-like"/>
</dbReference>
<dbReference type="InterPro" id="IPR018060">
    <property type="entry name" value="HTH_AraC"/>
</dbReference>
<comment type="caution">
    <text evidence="5">The sequence shown here is derived from an EMBL/GenBank/DDBJ whole genome shotgun (WGS) entry which is preliminary data.</text>
</comment>
<organism evidence="5 6">
    <name type="scientific">Paenibacillus pasadenensis</name>
    <dbReference type="NCBI Taxonomy" id="217090"/>
    <lineage>
        <taxon>Bacteria</taxon>
        <taxon>Bacillati</taxon>
        <taxon>Bacillota</taxon>
        <taxon>Bacilli</taxon>
        <taxon>Bacillales</taxon>
        <taxon>Paenibacillaceae</taxon>
        <taxon>Paenibacillus</taxon>
    </lineage>
</organism>
<evidence type="ECO:0000313" key="5">
    <source>
        <dbReference type="EMBL" id="PLT47555.1"/>
    </source>
</evidence>
<dbReference type="Gene3D" id="3.20.80.10">
    <property type="entry name" value="Regulatory factor, effector binding domain"/>
    <property type="match status" value="1"/>
</dbReference>
<keyword evidence="1" id="KW-0805">Transcription regulation</keyword>
<dbReference type="SMART" id="SM00871">
    <property type="entry name" value="AraC_E_bind"/>
    <property type="match status" value="1"/>
</dbReference>
<evidence type="ECO:0000256" key="3">
    <source>
        <dbReference type="ARBA" id="ARBA00023163"/>
    </source>
</evidence>
<dbReference type="PROSITE" id="PS01124">
    <property type="entry name" value="HTH_ARAC_FAMILY_2"/>
    <property type="match status" value="1"/>
</dbReference>
<dbReference type="InterPro" id="IPR010499">
    <property type="entry name" value="AraC_E-bd"/>
</dbReference>
<reference evidence="5 6" key="1">
    <citation type="submission" date="2017-05" db="EMBL/GenBank/DDBJ databases">
        <title>Functional genome analysis of Paenibacillus pasadenensis strain R16: insights on endophytic life style and antifungal activity.</title>
        <authorList>
            <person name="Passera A."/>
            <person name="Marcolungo L."/>
            <person name="Casati P."/>
            <person name="Brasca M."/>
            <person name="Quaglino F."/>
            <person name="Delledonne M."/>
        </authorList>
    </citation>
    <scope>NUCLEOTIDE SEQUENCE [LARGE SCALE GENOMIC DNA]</scope>
    <source>
        <strain evidence="5 6">R16</strain>
    </source>
</reference>
<evidence type="ECO:0000256" key="2">
    <source>
        <dbReference type="ARBA" id="ARBA00023125"/>
    </source>
</evidence>
<dbReference type="InterPro" id="IPR011256">
    <property type="entry name" value="Reg_factor_effector_dom_sf"/>
</dbReference>
<evidence type="ECO:0000259" key="4">
    <source>
        <dbReference type="PROSITE" id="PS01124"/>
    </source>
</evidence>
<dbReference type="SUPFAM" id="SSF55136">
    <property type="entry name" value="Probable bacterial effector-binding domain"/>
    <property type="match status" value="1"/>
</dbReference>
<evidence type="ECO:0000313" key="6">
    <source>
        <dbReference type="Proteomes" id="UP000234789"/>
    </source>
</evidence>
<dbReference type="PANTHER" id="PTHR47504">
    <property type="entry name" value="RIGHT ORIGIN-BINDING PROTEIN"/>
    <property type="match status" value="1"/>
</dbReference>
<proteinExistence type="predicted"/>
<dbReference type="Proteomes" id="UP000234789">
    <property type="component" value="Unassembled WGS sequence"/>
</dbReference>